<accession>A0A0C3K3P8</accession>
<keyword evidence="3" id="KW-1185">Reference proteome</keyword>
<dbReference type="InParanoid" id="A0A0C3K3P8"/>
<protein>
    <submittedName>
        <fullName evidence="2">Uncharacterized protein</fullName>
    </submittedName>
</protein>
<gene>
    <name evidence="2" type="ORF">M404DRAFT_1000684</name>
</gene>
<sequence length="54" mass="5924">IPSNHSHHPVMPPTSTVQVRPLSSHPAKHVMKLLTRCHGTNIKSASEAIEQTFS</sequence>
<dbReference type="Proteomes" id="UP000054217">
    <property type="component" value="Unassembled WGS sequence"/>
</dbReference>
<reference evidence="3" key="2">
    <citation type="submission" date="2015-01" db="EMBL/GenBank/DDBJ databases">
        <title>Evolutionary Origins and Diversification of the Mycorrhizal Mutualists.</title>
        <authorList>
            <consortium name="DOE Joint Genome Institute"/>
            <consortium name="Mycorrhizal Genomics Consortium"/>
            <person name="Kohler A."/>
            <person name="Kuo A."/>
            <person name="Nagy L.G."/>
            <person name="Floudas D."/>
            <person name="Copeland A."/>
            <person name="Barry K.W."/>
            <person name="Cichocki N."/>
            <person name="Veneault-Fourrey C."/>
            <person name="LaButti K."/>
            <person name="Lindquist E.A."/>
            <person name="Lipzen A."/>
            <person name="Lundell T."/>
            <person name="Morin E."/>
            <person name="Murat C."/>
            <person name="Riley R."/>
            <person name="Ohm R."/>
            <person name="Sun H."/>
            <person name="Tunlid A."/>
            <person name="Henrissat B."/>
            <person name="Grigoriev I.V."/>
            <person name="Hibbett D.S."/>
            <person name="Martin F."/>
        </authorList>
    </citation>
    <scope>NUCLEOTIDE SEQUENCE [LARGE SCALE GENOMIC DNA]</scope>
    <source>
        <strain evidence="3">Marx 270</strain>
    </source>
</reference>
<feature type="region of interest" description="Disordered" evidence="1">
    <location>
        <begin position="1"/>
        <end position="24"/>
    </location>
</feature>
<dbReference type="AlphaFoldDB" id="A0A0C3K3P8"/>
<dbReference type="EMBL" id="KN831972">
    <property type="protein sequence ID" value="KIO04167.1"/>
    <property type="molecule type" value="Genomic_DNA"/>
</dbReference>
<dbReference type="OrthoDB" id="2704893at2759"/>
<proteinExistence type="predicted"/>
<dbReference type="HOGENOM" id="CLU_197744_0_0_1"/>
<evidence type="ECO:0000313" key="2">
    <source>
        <dbReference type="EMBL" id="KIO04167.1"/>
    </source>
</evidence>
<organism evidence="2 3">
    <name type="scientific">Pisolithus tinctorius Marx 270</name>
    <dbReference type="NCBI Taxonomy" id="870435"/>
    <lineage>
        <taxon>Eukaryota</taxon>
        <taxon>Fungi</taxon>
        <taxon>Dikarya</taxon>
        <taxon>Basidiomycota</taxon>
        <taxon>Agaricomycotina</taxon>
        <taxon>Agaricomycetes</taxon>
        <taxon>Agaricomycetidae</taxon>
        <taxon>Boletales</taxon>
        <taxon>Sclerodermatineae</taxon>
        <taxon>Pisolithaceae</taxon>
        <taxon>Pisolithus</taxon>
    </lineage>
</organism>
<evidence type="ECO:0000256" key="1">
    <source>
        <dbReference type="SAM" id="MobiDB-lite"/>
    </source>
</evidence>
<feature type="non-terminal residue" evidence="2">
    <location>
        <position position="1"/>
    </location>
</feature>
<name>A0A0C3K3P8_PISTI</name>
<reference evidence="2 3" key="1">
    <citation type="submission" date="2014-04" db="EMBL/GenBank/DDBJ databases">
        <authorList>
            <consortium name="DOE Joint Genome Institute"/>
            <person name="Kuo A."/>
            <person name="Kohler A."/>
            <person name="Costa M.D."/>
            <person name="Nagy L.G."/>
            <person name="Floudas D."/>
            <person name="Copeland A."/>
            <person name="Barry K.W."/>
            <person name="Cichocki N."/>
            <person name="Veneault-Fourrey C."/>
            <person name="LaButti K."/>
            <person name="Lindquist E.A."/>
            <person name="Lipzen A."/>
            <person name="Lundell T."/>
            <person name="Morin E."/>
            <person name="Murat C."/>
            <person name="Sun H."/>
            <person name="Tunlid A."/>
            <person name="Henrissat B."/>
            <person name="Grigoriev I.V."/>
            <person name="Hibbett D.S."/>
            <person name="Martin F."/>
            <person name="Nordberg H.P."/>
            <person name="Cantor M.N."/>
            <person name="Hua S.X."/>
        </authorList>
    </citation>
    <scope>NUCLEOTIDE SEQUENCE [LARGE SCALE GENOMIC DNA]</scope>
    <source>
        <strain evidence="2 3">Marx 270</strain>
    </source>
</reference>
<evidence type="ECO:0000313" key="3">
    <source>
        <dbReference type="Proteomes" id="UP000054217"/>
    </source>
</evidence>